<feature type="transmembrane region" description="Helical" evidence="6">
    <location>
        <begin position="163"/>
        <end position="187"/>
    </location>
</feature>
<evidence type="ECO:0000256" key="2">
    <source>
        <dbReference type="ARBA" id="ARBA00022448"/>
    </source>
</evidence>
<feature type="transmembrane region" description="Helical" evidence="6">
    <location>
        <begin position="127"/>
        <end position="151"/>
    </location>
</feature>
<dbReference type="GO" id="GO:0022857">
    <property type="term" value="F:transmembrane transporter activity"/>
    <property type="evidence" value="ECO:0007669"/>
    <property type="project" value="InterPro"/>
</dbReference>
<dbReference type="PROSITE" id="PS50850">
    <property type="entry name" value="MFS"/>
    <property type="match status" value="1"/>
</dbReference>
<evidence type="ECO:0000256" key="4">
    <source>
        <dbReference type="ARBA" id="ARBA00022989"/>
    </source>
</evidence>
<feature type="transmembrane region" description="Helical" evidence="6">
    <location>
        <begin position="103"/>
        <end position="121"/>
    </location>
</feature>
<comment type="caution">
    <text evidence="8">The sequence shown here is derived from an EMBL/GenBank/DDBJ whole genome shotgun (WGS) entry which is preliminary data.</text>
</comment>
<dbReference type="InterPro" id="IPR036259">
    <property type="entry name" value="MFS_trans_sf"/>
</dbReference>
<dbReference type="PANTHER" id="PTHR23519:SF1">
    <property type="entry name" value="AUTOPHAGY-RELATED PROTEIN 22"/>
    <property type="match status" value="1"/>
</dbReference>
<dbReference type="GO" id="GO:0005886">
    <property type="term" value="C:plasma membrane"/>
    <property type="evidence" value="ECO:0007669"/>
    <property type="project" value="UniProtKB-SubCell"/>
</dbReference>
<proteinExistence type="predicted"/>
<name>A0A7C1FTM4_9CHLR</name>
<keyword evidence="5 6" id="KW-0472">Membrane</keyword>
<feature type="transmembrane region" description="Helical" evidence="6">
    <location>
        <begin position="324"/>
        <end position="344"/>
    </location>
</feature>
<feature type="transmembrane region" description="Helical" evidence="6">
    <location>
        <begin position="393"/>
        <end position="409"/>
    </location>
</feature>
<feature type="domain" description="Major facilitator superfamily (MFS) profile" evidence="7">
    <location>
        <begin position="257"/>
        <end position="451"/>
    </location>
</feature>
<feature type="transmembrane region" description="Helical" evidence="6">
    <location>
        <begin position="415"/>
        <end position="434"/>
    </location>
</feature>
<feature type="transmembrane region" description="Helical" evidence="6">
    <location>
        <begin position="294"/>
        <end position="312"/>
    </location>
</feature>
<protein>
    <submittedName>
        <fullName evidence="8">MFS transporter</fullName>
    </submittedName>
</protein>
<dbReference type="AlphaFoldDB" id="A0A7C1FTM4"/>
<dbReference type="Gene3D" id="1.20.1250.20">
    <property type="entry name" value="MFS general substrate transporter like domains"/>
    <property type="match status" value="2"/>
</dbReference>
<dbReference type="SUPFAM" id="SSF103473">
    <property type="entry name" value="MFS general substrate transporter"/>
    <property type="match status" value="1"/>
</dbReference>
<reference evidence="8" key="1">
    <citation type="journal article" date="2020" name="mSystems">
        <title>Genome- and Community-Level Interaction Insights into Carbon Utilization and Element Cycling Functions of Hydrothermarchaeota in Hydrothermal Sediment.</title>
        <authorList>
            <person name="Zhou Z."/>
            <person name="Liu Y."/>
            <person name="Xu W."/>
            <person name="Pan J."/>
            <person name="Luo Z.H."/>
            <person name="Li M."/>
        </authorList>
    </citation>
    <scope>NUCLEOTIDE SEQUENCE [LARGE SCALE GENOMIC DNA]</scope>
    <source>
        <strain evidence="8">SpSt-289</strain>
    </source>
</reference>
<keyword evidence="2" id="KW-0813">Transport</keyword>
<evidence type="ECO:0000256" key="3">
    <source>
        <dbReference type="ARBA" id="ARBA00022692"/>
    </source>
</evidence>
<dbReference type="PANTHER" id="PTHR23519">
    <property type="entry name" value="AUTOPHAGY-RELATED PROTEIN 22"/>
    <property type="match status" value="1"/>
</dbReference>
<evidence type="ECO:0000259" key="7">
    <source>
        <dbReference type="PROSITE" id="PS50850"/>
    </source>
</evidence>
<dbReference type="Pfam" id="PF11700">
    <property type="entry name" value="ATG22"/>
    <property type="match status" value="1"/>
</dbReference>
<keyword evidence="3 6" id="KW-0812">Transmembrane</keyword>
<dbReference type="InterPro" id="IPR050495">
    <property type="entry name" value="ATG22/LtaA_families"/>
</dbReference>
<keyword evidence="4 6" id="KW-1133">Transmembrane helix</keyword>
<comment type="subcellular location">
    <subcellularLocation>
        <location evidence="1">Cell membrane</location>
        <topology evidence="1">Multi-pass membrane protein</topology>
    </subcellularLocation>
</comment>
<evidence type="ECO:0000313" key="8">
    <source>
        <dbReference type="EMBL" id="HDX32095.1"/>
    </source>
</evidence>
<organism evidence="8">
    <name type="scientific">Caldilinea aerophila</name>
    <dbReference type="NCBI Taxonomy" id="133453"/>
    <lineage>
        <taxon>Bacteria</taxon>
        <taxon>Bacillati</taxon>
        <taxon>Chloroflexota</taxon>
        <taxon>Caldilineae</taxon>
        <taxon>Caldilineales</taxon>
        <taxon>Caldilineaceae</taxon>
        <taxon>Caldilinea</taxon>
    </lineage>
</organism>
<dbReference type="EMBL" id="DSMG01000116">
    <property type="protein sequence ID" value="HDX32095.1"/>
    <property type="molecule type" value="Genomic_DNA"/>
</dbReference>
<evidence type="ECO:0000256" key="1">
    <source>
        <dbReference type="ARBA" id="ARBA00004651"/>
    </source>
</evidence>
<sequence>MKTVASSESRRLFFGTSEQVGWYFYDWANSAFSTTVVSVFLGPYLTAVTRAVADSNGFVYPLGIPVRANAFFPYMVSLSVLLQVLILPVMGAIVDYTHLKKRLMALFAYLGAFSTIGLYFLQGELYWLGGLLFLIANVSFGASIVCYNAFLPEIASPDERDRVSSVGWALGYLGGGLLLLLNLVFFAMRERFGVDSATAVRISLTSAGMWWALFTLLPLTRLRSRQPQRRLPPGERYLTIGFKQLRQTLRGLPRYPMTMLFLLAYLLYNDGIQTVIALSAQFGSEELGMSADELPPLFLMVQFVAFFGALFFGNLAQRIGAKRAILISLVIWTSVTIYAYSPLLQTGRQFFILGAVIALVLGGSQALSRSLFSQMIPKGQETEYFGLYEVSERGTSWLGPLIFGLAVQFTDSYRVAVLAVGLFFIAGMILLPLVDVRRAIIEAGNEVPKRI</sequence>
<dbReference type="InterPro" id="IPR020846">
    <property type="entry name" value="MFS_dom"/>
</dbReference>
<evidence type="ECO:0000256" key="6">
    <source>
        <dbReference type="SAM" id="Phobius"/>
    </source>
</evidence>
<feature type="transmembrane region" description="Helical" evidence="6">
    <location>
        <begin position="260"/>
        <end position="282"/>
    </location>
</feature>
<feature type="transmembrane region" description="Helical" evidence="6">
    <location>
        <begin position="199"/>
        <end position="220"/>
    </location>
</feature>
<evidence type="ECO:0000256" key="5">
    <source>
        <dbReference type="ARBA" id="ARBA00023136"/>
    </source>
</evidence>
<feature type="transmembrane region" description="Helical" evidence="6">
    <location>
        <begin position="71"/>
        <end position="91"/>
    </location>
</feature>
<gene>
    <name evidence="8" type="ORF">ENQ20_11490</name>
</gene>
<dbReference type="InterPro" id="IPR024671">
    <property type="entry name" value="Atg22-like"/>
</dbReference>
<feature type="transmembrane region" description="Helical" evidence="6">
    <location>
        <begin position="350"/>
        <end position="372"/>
    </location>
</feature>
<accession>A0A7C1FTM4</accession>